<protein>
    <submittedName>
        <fullName evidence="1">Uncharacterized protein</fullName>
    </submittedName>
</protein>
<dbReference type="AlphaFoldDB" id="X0TTA5"/>
<sequence>RVENKKIAVNSRVPNPAKVIGMKPTTLAIGNNNRK</sequence>
<proteinExistence type="predicted"/>
<accession>X0TTA5</accession>
<feature type="non-terminal residue" evidence="1">
    <location>
        <position position="1"/>
    </location>
</feature>
<dbReference type="EMBL" id="BARS01007174">
    <property type="protein sequence ID" value="GAF79370.1"/>
    <property type="molecule type" value="Genomic_DNA"/>
</dbReference>
<reference evidence="1" key="1">
    <citation type="journal article" date="2014" name="Front. Microbiol.">
        <title>High frequency of phylogenetically diverse reductive dehalogenase-homologous genes in deep subseafloor sedimentary metagenomes.</title>
        <authorList>
            <person name="Kawai M."/>
            <person name="Futagami T."/>
            <person name="Toyoda A."/>
            <person name="Takaki Y."/>
            <person name="Nishi S."/>
            <person name="Hori S."/>
            <person name="Arai W."/>
            <person name="Tsubouchi T."/>
            <person name="Morono Y."/>
            <person name="Uchiyama I."/>
            <person name="Ito T."/>
            <person name="Fujiyama A."/>
            <person name="Inagaki F."/>
            <person name="Takami H."/>
        </authorList>
    </citation>
    <scope>NUCLEOTIDE SEQUENCE</scope>
    <source>
        <strain evidence="1">Expedition CK06-06</strain>
    </source>
</reference>
<organism evidence="1">
    <name type="scientific">marine sediment metagenome</name>
    <dbReference type="NCBI Taxonomy" id="412755"/>
    <lineage>
        <taxon>unclassified sequences</taxon>
        <taxon>metagenomes</taxon>
        <taxon>ecological metagenomes</taxon>
    </lineage>
</organism>
<name>X0TTA5_9ZZZZ</name>
<evidence type="ECO:0000313" key="1">
    <source>
        <dbReference type="EMBL" id="GAF79370.1"/>
    </source>
</evidence>
<comment type="caution">
    <text evidence="1">The sequence shown here is derived from an EMBL/GenBank/DDBJ whole genome shotgun (WGS) entry which is preliminary data.</text>
</comment>
<gene>
    <name evidence="1" type="ORF">S01H1_13866</name>
</gene>